<gene>
    <name evidence="3" type="ORF">CNEO2_40150</name>
    <name evidence="2" type="ORF">CNEO_43888</name>
    <name evidence="4" type="ORF">CQ394_02620</name>
</gene>
<sequence>MGTQSAKINFIKKIRIKKNDIFTLIKNRKLMIDKILSYSSTLSEGIKKYNNANIKFIILITIGILLNNYMLISIPCCLLSIYFIVLMLKYIKYGSVIHIVKKLSKDLAFKGIYDKEKISFMLQEFKDRYGDENVEFRELVITINSYESFVMKLEYIIRGLEIESKRAYKEKELLKKYKIPSFSYIEKHSTYRKAEEENQKNSYEVKTVGDYYRDSEDSISMIYKDESGETKKVNRAIEFFEDENSEEYKNTLILKSNSKNNKNLTVYLYKKESNFQKNAL</sequence>
<dbReference type="EMBL" id="CAKJVE010000004">
    <property type="protein sequence ID" value="CAG9708921.1"/>
    <property type="molecule type" value="Genomic_DNA"/>
</dbReference>
<evidence type="ECO:0000313" key="4">
    <source>
        <dbReference type="EMBL" id="PEG30636.1"/>
    </source>
</evidence>
<reference evidence="3" key="3">
    <citation type="submission" date="2022-10" db="EMBL/GenBank/DDBJ databases">
        <authorList>
            <person name="Aires J."/>
            <person name="Mesa V."/>
        </authorList>
    </citation>
    <scope>NUCLEOTIDE SEQUENCE</scope>
    <source>
        <strain evidence="3">Clostridium neonatale JD116</strain>
    </source>
</reference>
<dbReference type="Proteomes" id="UP000789738">
    <property type="component" value="Unassembled WGS sequence"/>
</dbReference>
<dbReference type="GeneID" id="68876987"/>
<feature type="transmembrane region" description="Helical" evidence="1">
    <location>
        <begin position="56"/>
        <end position="85"/>
    </location>
</feature>
<dbReference type="Proteomes" id="UP000220840">
    <property type="component" value="Unassembled WGS sequence"/>
</dbReference>
<reference evidence="2" key="2">
    <citation type="submission" date="2021-10" db="EMBL/GenBank/DDBJ databases">
        <authorList>
            <person name="Mesa V."/>
        </authorList>
    </citation>
    <scope>NUCLEOTIDE SEQUENCE</scope>
    <source>
        <strain evidence="2">CC3_PB</strain>
    </source>
</reference>
<reference evidence="4 5" key="1">
    <citation type="submission" date="2017-10" db="EMBL/GenBank/DDBJ databases">
        <title>Effective Description of Clostridium neonatale sp. nov. linked to necrotizing enterocolitis in neonates and a clarification of species assignable to the genus Clostridium (Prazmowski 1880) emend. Lawson and Rainey 2016.</title>
        <authorList>
            <person name="Bernard K."/>
            <person name="Burdz T."/>
            <person name="Wiebe D."/>
            <person name="Balcewich B."/>
            <person name="Alfa M."/>
            <person name="Bernier A.-M."/>
        </authorList>
    </citation>
    <scope>NUCLEOTIDE SEQUENCE [LARGE SCALE GENOMIC DNA]</scope>
    <source>
        <strain evidence="4 5">LCDC99A005</strain>
    </source>
</reference>
<evidence type="ECO:0000313" key="2">
    <source>
        <dbReference type="EMBL" id="CAG9708921.1"/>
    </source>
</evidence>
<keyword evidence="1" id="KW-0472">Membrane</keyword>
<dbReference type="RefSeq" id="WP_058294807.1">
    <property type="nucleotide sequence ID" value="NZ_CAKJVD010000035.1"/>
</dbReference>
<accession>A0A2A7MG53</accession>
<dbReference type="OrthoDB" id="1899241at2"/>
<dbReference type="AlphaFoldDB" id="A0A2A7MG53"/>
<dbReference type="STRING" id="137838.GCA_001458595_01981"/>
<evidence type="ECO:0000256" key="1">
    <source>
        <dbReference type="SAM" id="Phobius"/>
    </source>
</evidence>
<keyword evidence="1" id="KW-0812">Transmembrane</keyword>
<dbReference type="Proteomes" id="UP001189143">
    <property type="component" value="Unassembled WGS sequence"/>
</dbReference>
<name>A0A2A7MG53_9CLOT</name>
<keyword evidence="5" id="KW-1185">Reference proteome</keyword>
<evidence type="ECO:0000313" key="5">
    <source>
        <dbReference type="Proteomes" id="UP000220840"/>
    </source>
</evidence>
<proteinExistence type="predicted"/>
<dbReference type="EMBL" id="PDCJ01000001">
    <property type="protein sequence ID" value="PEG30636.1"/>
    <property type="molecule type" value="Genomic_DNA"/>
</dbReference>
<keyword evidence="1" id="KW-1133">Transmembrane helix</keyword>
<organism evidence="4 5">
    <name type="scientific">Clostridium neonatale</name>
    <dbReference type="NCBI Taxonomy" id="137838"/>
    <lineage>
        <taxon>Bacteria</taxon>
        <taxon>Bacillati</taxon>
        <taxon>Bacillota</taxon>
        <taxon>Clostridia</taxon>
        <taxon>Eubacteriales</taxon>
        <taxon>Clostridiaceae</taxon>
        <taxon>Clostridium</taxon>
    </lineage>
</organism>
<protein>
    <submittedName>
        <fullName evidence="4">Uncharacterized protein</fullName>
    </submittedName>
</protein>
<evidence type="ECO:0000313" key="3">
    <source>
        <dbReference type="EMBL" id="CAI3644643.1"/>
    </source>
</evidence>
<comment type="caution">
    <text evidence="4">The sequence shown here is derived from an EMBL/GenBank/DDBJ whole genome shotgun (WGS) entry which is preliminary data.</text>
</comment>
<dbReference type="EMBL" id="CAMTCP010000248">
    <property type="protein sequence ID" value="CAI3644643.1"/>
    <property type="molecule type" value="Genomic_DNA"/>
</dbReference>